<feature type="non-terminal residue" evidence="1">
    <location>
        <position position="56"/>
    </location>
</feature>
<proteinExistence type="predicted"/>
<dbReference type="Proteomes" id="UP000824469">
    <property type="component" value="Unassembled WGS sequence"/>
</dbReference>
<dbReference type="AlphaFoldDB" id="A0AA38BUB7"/>
<organism evidence="1 2">
    <name type="scientific">Taxus chinensis</name>
    <name type="common">Chinese yew</name>
    <name type="synonym">Taxus wallichiana var. chinensis</name>
    <dbReference type="NCBI Taxonomy" id="29808"/>
    <lineage>
        <taxon>Eukaryota</taxon>
        <taxon>Viridiplantae</taxon>
        <taxon>Streptophyta</taxon>
        <taxon>Embryophyta</taxon>
        <taxon>Tracheophyta</taxon>
        <taxon>Spermatophyta</taxon>
        <taxon>Pinopsida</taxon>
        <taxon>Pinidae</taxon>
        <taxon>Conifers II</taxon>
        <taxon>Cupressales</taxon>
        <taxon>Taxaceae</taxon>
        <taxon>Taxus</taxon>
    </lineage>
</organism>
<gene>
    <name evidence="1" type="ORF">KI387_033743</name>
</gene>
<reference evidence="1 2" key="1">
    <citation type="journal article" date="2021" name="Nat. Plants">
        <title>The Taxus genome provides insights into paclitaxel biosynthesis.</title>
        <authorList>
            <person name="Xiong X."/>
            <person name="Gou J."/>
            <person name="Liao Q."/>
            <person name="Li Y."/>
            <person name="Zhou Q."/>
            <person name="Bi G."/>
            <person name="Li C."/>
            <person name="Du R."/>
            <person name="Wang X."/>
            <person name="Sun T."/>
            <person name="Guo L."/>
            <person name="Liang H."/>
            <person name="Lu P."/>
            <person name="Wu Y."/>
            <person name="Zhang Z."/>
            <person name="Ro D.K."/>
            <person name="Shang Y."/>
            <person name="Huang S."/>
            <person name="Yan J."/>
        </authorList>
    </citation>
    <scope>NUCLEOTIDE SEQUENCE [LARGE SCALE GENOMIC DNA]</scope>
    <source>
        <strain evidence="1">Ta-2019</strain>
    </source>
</reference>
<protein>
    <submittedName>
        <fullName evidence="1">Uncharacterized protein</fullName>
    </submittedName>
</protein>
<evidence type="ECO:0000313" key="1">
    <source>
        <dbReference type="EMBL" id="KAH9289626.1"/>
    </source>
</evidence>
<dbReference type="EMBL" id="JAHRHJ020003813">
    <property type="protein sequence ID" value="KAH9289626.1"/>
    <property type="molecule type" value="Genomic_DNA"/>
</dbReference>
<keyword evidence="2" id="KW-1185">Reference proteome</keyword>
<name>A0AA38BUB7_TAXCH</name>
<sequence>MEKCLSLIEKEDLKENLKNSKFISLSIDEVREIDNTAWVCIDVYTLENHIRTPHLL</sequence>
<comment type="caution">
    <text evidence="1">The sequence shown here is derived from an EMBL/GenBank/DDBJ whole genome shotgun (WGS) entry which is preliminary data.</text>
</comment>
<evidence type="ECO:0000313" key="2">
    <source>
        <dbReference type="Proteomes" id="UP000824469"/>
    </source>
</evidence>
<accession>A0AA38BUB7</accession>